<dbReference type="InterPro" id="IPR050491">
    <property type="entry name" value="AmpC-like"/>
</dbReference>
<accession>A0ABP3GSI2</accession>
<evidence type="ECO:0000256" key="1">
    <source>
        <dbReference type="SAM" id="SignalP"/>
    </source>
</evidence>
<evidence type="ECO:0000313" key="3">
    <source>
        <dbReference type="EMBL" id="GAA0353758.1"/>
    </source>
</evidence>
<reference evidence="4" key="1">
    <citation type="journal article" date="2019" name="Int. J. Syst. Evol. Microbiol.">
        <title>The Global Catalogue of Microorganisms (GCM) 10K type strain sequencing project: providing services to taxonomists for standard genome sequencing and annotation.</title>
        <authorList>
            <consortium name="The Broad Institute Genomics Platform"/>
            <consortium name="The Broad Institute Genome Sequencing Center for Infectious Disease"/>
            <person name="Wu L."/>
            <person name="Ma J."/>
        </authorList>
    </citation>
    <scope>NUCLEOTIDE SEQUENCE [LARGE SCALE GENOMIC DNA]</scope>
    <source>
        <strain evidence="4">JCM 4565</strain>
    </source>
</reference>
<keyword evidence="3" id="KW-0378">Hydrolase</keyword>
<dbReference type="PANTHER" id="PTHR46825">
    <property type="entry name" value="D-ALANYL-D-ALANINE-CARBOXYPEPTIDASE/ENDOPEPTIDASE AMPH"/>
    <property type="match status" value="1"/>
</dbReference>
<dbReference type="PANTHER" id="PTHR46825:SF7">
    <property type="entry name" value="D-ALANYL-D-ALANINE CARBOXYPEPTIDASE"/>
    <property type="match status" value="1"/>
</dbReference>
<dbReference type="SUPFAM" id="SSF56601">
    <property type="entry name" value="beta-lactamase/transpeptidase-like"/>
    <property type="match status" value="1"/>
</dbReference>
<organism evidence="3 4">
    <name type="scientific">Streptomyces blastmyceticus</name>
    <dbReference type="NCBI Taxonomy" id="68180"/>
    <lineage>
        <taxon>Bacteria</taxon>
        <taxon>Bacillati</taxon>
        <taxon>Actinomycetota</taxon>
        <taxon>Actinomycetes</taxon>
        <taxon>Kitasatosporales</taxon>
        <taxon>Streptomycetaceae</taxon>
        <taxon>Streptomyces</taxon>
    </lineage>
</organism>
<dbReference type="EMBL" id="BAAABW010000017">
    <property type="protein sequence ID" value="GAA0353758.1"/>
    <property type="molecule type" value="Genomic_DNA"/>
</dbReference>
<dbReference type="Gene3D" id="3.40.710.10">
    <property type="entry name" value="DD-peptidase/beta-lactamase superfamily"/>
    <property type="match status" value="1"/>
</dbReference>
<dbReference type="GO" id="GO:0016787">
    <property type="term" value="F:hydrolase activity"/>
    <property type="evidence" value="ECO:0007669"/>
    <property type="project" value="UniProtKB-KW"/>
</dbReference>
<feature type="signal peptide" evidence="1">
    <location>
        <begin position="1"/>
        <end position="21"/>
    </location>
</feature>
<feature type="chain" id="PRO_5045706509" evidence="1">
    <location>
        <begin position="22"/>
        <end position="385"/>
    </location>
</feature>
<dbReference type="Proteomes" id="UP001500063">
    <property type="component" value="Unassembled WGS sequence"/>
</dbReference>
<keyword evidence="4" id="KW-1185">Reference proteome</keyword>
<proteinExistence type="predicted"/>
<dbReference type="Pfam" id="PF00144">
    <property type="entry name" value="Beta-lactamase"/>
    <property type="match status" value="1"/>
</dbReference>
<keyword evidence="1" id="KW-0732">Signal</keyword>
<evidence type="ECO:0000313" key="4">
    <source>
        <dbReference type="Proteomes" id="UP001500063"/>
    </source>
</evidence>
<dbReference type="InterPro" id="IPR001466">
    <property type="entry name" value="Beta-lactam-related"/>
</dbReference>
<sequence length="385" mass="40942">MKRLGNSILAAVLIGTAVVSGNPPPSAASTARSPVGQALDKLTHDDRLPGAVARVTESSGRTSTYVSGVADTETRSPMPRDGHLRMASNVKSMVATVVLQLVGEDKLSLDAPLAEHLPGVVPPSAGDANKITVRQLLQHTSGLHEYSDGLPDHQNFAPFAHYTRDDLLRLAFAKGPDFPPGTRWKYSNTGYILLGMAIERATGHPWRSEVTTRIFRHAGMRDSYFPEEYEYGLRGSYAHGYLQLPTAGTAVTEADVTRLDPSRGDANGDGISTPGDLTRFYTALLGGRLLRPDLLAEMQKAVPTPPSPGSPELAYGLGLGRYTLPCGGYAWGNGGTTQGFQTVSGLTTDGGRVRQATTIEVNSTFGPRPAEAAHFFAALFAGLCP</sequence>
<dbReference type="RefSeq" id="WP_344118554.1">
    <property type="nucleotide sequence ID" value="NZ_BAAABW010000017.1"/>
</dbReference>
<protein>
    <submittedName>
        <fullName evidence="3">Serine hydrolase domain-containing protein</fullName>
    </submittedName>
</protein>
<gene>
    <name evidence="3" type="ORF">GCM10010319_33660</name>
</gene>
<evidence type="ECO:0000259" key="2">
    <source>
        <dbReference type="Pfam" id="PF00144"/>
    </source>
</evidence>
<comment type="caution">
    <text evidence="3">The sequence shown here is derived from an EMBL/GenBank/DDBJ whole genome shotgun (WGS) entry which is preliminary data.</text>
</comment>
<name>A0ABP3GSI2_9ACTN</name>
<dbReference type="InterPro" id="IPR012338">
    <property type="entry name" value="Beta-lactam/transpept-like"/>
</dbReference>
<feature type="domain" description="Beta-lactamase-related" evidence="2">
    <location>
        <begin position="38"/>
        <end position="350"/>
    </location>
</feature>